<dbReference type="InterPro" id="IPR036188">
    <property type="entry name" value="FAD/NAD-bd_sf"/>
</dbReference>
<evidence type="ECO:0000256" key="2">
    <source>
        <dbReference type="ARBA" id="ARBA00010790"/>
    </source>
</evidence>
<dbReference type="RefSeq" id="XP_004360038.1">
    <property type="nucleotide sequence ID" value="XM_004359981.1"/>
</dbReference>
<organism evidence="9 10">
    <name type="scientific">Cavenderia fasciculata</name>
    <name type="common">Slime mold</name>
    <name type="synonym">Dictyostelium fasciculatum</name>
    <dbReference type="NCBI Taxonomy" id="261658"/>
    <lineage>
        <taxon>Eukaryota</taxon>
        <taxon>Amoebozoa</taxon>
        <taxon>Evosea</taxon>
        <taxon>Eumycetozoa</taxon>
        <taxon>Dictyostelia</taxon>
        <taxon>Acytosteliales</taxon>
        <taxon>Cavenderiaceae</taxon>
        <taxon>Cavenderia</taxon>
    </lineage>
</organism>
<sequence length="552" mass="60968">MILLKILILLFLSLFSFSGQTTTTVYGAVQSMLTSNQDEVDYIVLGAGTAGSIMASKLSEDPNIKVLLVERGEWDSDPYIYNTSDWYDHWFVHRNPLYSHDYVGQPEPNLNNARPSNIVGTMVGGCSGHNGMLANSGSAKFDWEKWGEETNAKENWSGDVAKGLLQEFLADIPLVFQDRDRTWLPEIGQAIEKSLGFQWNRQEFVNLDQTGYSTKQHWFTPQQWKRITTYSQMIKDNGALNRPNLHVVVNQRATKMEYESLADTASGTGFKVTGVWIQNTQTRQSVLVKVRKEVILSMGAIESPKFLQLNGIGERGHLSSLGITTVVDSPGVGMNYQDHSSIMFFGRPLVDSLKKIAVPKRGPVQDGYSIFGPLDAAATSGNSYTMNVDIDNSAFFCYVEANRPKSRGHVKITSTDPYADPDVYANFFDHPQDLEDMIKGLTDCFTLQEELTNMGILDAHGASLPLGLNSSREAYINYIKQAASTDHHLTSSVKMGAKDDRMSPLDGNLLVKGVSNIRVVDASVLPSVPSANTAVPASLVALQAFKIIKSQN</sequence>
<evidence type="ECO:0000256" key="1">
    <source>
        <dbReference type="ARBA" id="ARBA00001974"/>
    </source>
</evidence>
<accession>F4PP74</accession>
<comment type="similarity">
    <text evidence="2">Belongs to the GMC oxidoreductase family.</text>
</comment>
<dbReference type="OrthoDB" id="20088at2759"/>
<keyword evidence="3" id="KW-0285">Flavoprotein</keyword>
<dbReference type="InterPro" id="IPR027424">
    <property type="entry name" value="Glucose_Oxidase_domain_2"/>
</dbReference>
<reference evidence="10" key="1">
    <citation type="journal article" date="2011" name="Genome Res.">
        <title>Phylogeny-wide analysis of social amoeba genomes highlights ancient origins for complex intercellular communication.</title>
        <authorList>
            <person name="Heidel A.J."/>
            <person name="Lawal H.M."/>
            <person name="Felder M."/>
            <person name="Schilde C."/>
            <person name="Helps N.R."/>
            <person name="Tunggal B."/>
            <person name="Rivero F."/>
            <person name="John U."/>
            <person name="Schleicher M."/>
            <person name="Eichinger L."/>
            <person name="Platzer M."/>
            <person name="Noegel A.A."/>
            <person name="Schaap P."/>
            <person name="Gloeckner G."/>
        </authorList>
    </citation>
    <scope>NUCLEOTIDE SEQUENCE [LARGE SCALE GENOMIC DNA]</scope>
    <source>
        <strain evidence="10">SH3</strain>
    </source>
</reference>
<dbReference type="EMBL" id="GL883009">
    <property type="protein sequence ID" value="EGG22187.1"/>
    <property type="molecule type" value="Genomic_DNA"/>
</dbReference>
<feature type="domain" description="Glucose-methanol-choline oxidoreductase N-terminal" evidence="7">
    <location>
        <begin position="40"/>
        <end position="339"/>
    </location>
</feature>
<keyword evidence="4" id="KW-0274">FAD</keyword>
<dbReference type="OMA" id="FVTMWRF"/>
<feature type="chain" id="PRO_5003319452" evidence="6">
    <location>
        <begin position="19"/>
        <end position="552"/>
    </location>
</feature>
<dbReference type="InterPro" id="IPR012132">
    <property type="entry name" value="GMC_OxRdtase"/>
</dbReference>
<protein>
    <submittedName>
        <fullName evidence="9">Glucose-methanol-choline oxidoreductase</fullName>
    </submittedName>
</protein>
<feature type="domain" description="Glucose-methanol-choline oxidoreductase C-terminal" evidence="8">
    <location>
        <begin position="404"/>
        <end position="541"/>
    </location>
</feature>
<evidence type="ECO:0000313" key="9">
    <source>
        <dbReference type="EMBL" id="EGG22187.1"/>
    </source>
</evidence>
<dbReference type="Gene3D" id="3.50.50.60">
    <property type="entry name" value="FAD/NAD(P)-binding domain"/>
    <property type="match status" value="3"/>
</dbReference>
<comment type="cofactor">
    <cofactor evidence="1">
        <name>FAD</name>
        <dbReference type="ChEBI" id="CHEBI:57692"/>
    </cofactor>
</comment>
<feature type="signal peptide" evidence="6">
    <location>
        <begin position="1"/>
        <end position="18"/>
    </location>
</feature>
<dbReference type="InterPro" id="IPR000172">
    <property type="entry name" value="GMC_OxRdtase_N"/>
</dbReference>
<evidence type="ECO:0000313" key="10">
    <source>
        <dbReference type="Proteomes" id="UP000007797"/>
    </source>
</evidence>
<keyword evidence="10" id="KW-1185">Reference proteome</keyword>
<proteinExistence type="inferred from homology"/>
<keyword evidence="5" id="KW-0560">Oxidoreductase</keyword>
<dbReference type="Gene3D" id="3.30.560.10">
    <property type="entry name" value="Glucose Oxidase, domain 3"/>
    <property type="match status" value="3"/>
</dbReference>
<dbReference type="SUPFAM" id="SSF54373">
    <property type="entry name" value="FAD-linked reductases, C-terminal domain"/>
    <property type="match status" value="1"/>
</dbReference>
<dbReference type="GeneID" id="14874662"/>
<evidence type="ECO:0000256" key="5">
    <source>
        <dbReference type="ARBA" id="ARBA00023002"/>
    </source>
</evidence>
<dbReference type="STRING" id="1054147.F4PP74"/>
<evidence type="ECO:0000256" key="6">
    <source>
        <dbReference type="SAM" id="SignalP"/>
    </source>
</evidence>
<dbReference type="GO" id="GO:0016614">
    <property type="term" value="F:oxidoreductase activity, acting on CH-OH group of donors"/>
    <property type="evidence" value="ECO:0007669"/>
    <property type="project" value="InterPro"/>
</dbReference>
<dbReference type="Pfam" id="PF00732">
    <property type="entry name" value="GMC_oxred_N"/>
    <property type="match status" value="1"/>
</dbReference>
<dbReference type="Proteomes" id="UP000007797">
    <property type="component" value="Unassembled WGS sequence"/>
</dbReference>
<dbReference type="InterPro" id="IPR007867">
    <property type="entry name" value="GMC_OxRtase_C"/>
</dbReference>
<dbReference type="GO" id="GO:0050660">
    <property type="term" value="F:flavin adenine dinucleotide binding"/>
    <property type="evidence" value="ECO:0007669"/>
    <property type="project" value="InterPro"/>
</dbReference>
<dbReference type="PIRSF" id="PIRSF000137">
    <property type="entry name" value="Alcohol_oxidase"/>
    <property type="match status" value="1"/>
</dbReference>
<dbReference type="Gene3D" id="4.10.450.10">
    <property type="entry name" value="Glucose Oxidase, domain 2"/>
    <property type="match status" value="1"/>
</dbReference>
<evidence type="ECO:0000259" key="7">
    <source>
        <dbReference type="Pfam" id="PF00732"/>
    </source>
</evidence>
<name>F4PP74_CACFS</name>
<evidence type="ECO:0000259" key="8">
    <source>
        <dbReference type="Pfam" id="PF05199"/>
    </source>
</evidence>
<dbReference type="KEGG" id="dfa:DFA_04305"/>
<evidence type="ECO:0000256" key="3">
    <source>
        <dbReference type="ARBA" id="ARBA00022630"/>
    </source>
</evidence>
<dbReference type="PANTHER" id="PTHR11552">
    <property type="entry name" value="GLUCOSE-METHANOL-CHOLINE GMC OXIDOREDUCTASE"/>
    <property type="match status" value="1"/>
</dbReference>
<dbReference type="AlphaFoldDB" id="F4PP74"/>
<dbReference type="SUPFAM" id="SSF51905">
    <property type="entry name" value="FAD/NAD(P)-binding domain"/>
    <property type="match status" value="1"/>
</dbReference>
<dbReference type="PANTHER" id="PTHR11552:SF147">
    <property type="entry name" value="CHOLINE DEHYDROGENASE, MITOCHONDRIAL"/>
    <property type="match status" value="1"/>
</dbReference>
<evidence type="ECO:0000256" key="4">
    <source>
        <dbReference type="ARBA" id="ARBA00022827"/>
    </source>
</evidence>
<gene>
    <name evidence="9" type="ORF">DFA_04305</name>
</gene>
<keyword evidence="6" id="KW-0732">Signal</keyword>
<dbReference type="Pfam" id="PF05199">
    <property type="entry name" value="GMC_oxred_C"/>
    <property type="match status" value="1"/>
</dbReference>